<keyword evidence="1" id="KW-0378">Hydrolase</keyword>
<dbReference type="EMBL" id="CP042469">
    <property type="protein sequence ID" value="QOX62476.1"/>
    <property type="molecule type" value="Genomic_DNA"/>
</dbReference>
<organism evidence="1 2">
    <name type="scientific">Anoxybacterium hadale</name>
    <dbReference type="NCBI Taxonomy" id="3408580"/>
    <lineage>
        <taxon>Bacteria</taxon>
        <taxon>Bacillati</taxon>
        <taxon>Bacillota</taxon>
        <taxon>Clostridia</taxon>
        <taxon>Peptostreptococcales</taxon>
        <taxon>Anaerovoracaceae</taxon>
        <taxon>Anoxybacterium</taxon>
    </lineage>
</organism>
<reference evidence="1" key="1">
    <citation type="submission" date="2019-08" db="EMBL/GenBank/DDBJ databases">
        <title>Genome sequence of Clostridiales bacterium MT110.</title>
        <authorList>
            <person name="Cao J."/>
        </authorList>
    </citation>
    <scope>NUCLEOTIDE SEQUENCE</scope>
    <source>
        <strain evidence="1">MT110</strain>
    </source>
</reference>
<accession>A0ACD1A7Y9</accession>
<gene>
    <name evidence="1" type="primary">def</name>
    <name evidence="1" type="ORF">FRZ06_03505</name>
</gene>
<dbReference type="Proteomes" id="UP000594014">
    <property type="component" value="Chromosome"/>
</dbReference>
<keyword evidence="2" id="KW-1185">Reference proteome</keyword>
<protein>
    <submittedName>
        <fullName evidence="1">Peptide deformylase</fullName>
        <ecNumber evidence="1">3.5.1.88</ecNumber>
    </submittedName>
</protein>
<evidence type="ECO:0000313" key="1">
    <source>
        <dbReference type="EMBL" id="QOX62476.1"/>
    </source>
</evidence>
<dbReference type="EC" id="3.5.1.88" evidence="1"/>
<proteinExistence type="predicted"/>
<name>A0ACD1A7Y9_9FIRM</name>
<evidence type="ECO:0000313" key="2">
    <source>
        <dbReference type="Proteomes" id="UP000594014"/>
    </source>
</evidence>
<sequence length="155" mass="17685">MALRNIVQEGDEILRKRAKEVTEINDHIRMILDDMIETMREKNGVGIAAPQVGILKRMFIAEVDGELIEMINPEILETEGSQSEDEGCLSLPGYIGTVERPEYIKMKGLNRDGKEMVYEGTGFLPIVLSHEYDHLDGILYTDKAKNIREFDRDDE</sequence>